<dbReference type="EC" id="2.3.1.9" evidence="2"/>
<dbReference type="PIRSF" id="PIRSF000429">
    <property type="entry name" value="Ac-CoA_Ac_transf"/>
    <property type="match status" value="1"/>
</dbReference>
<keyword evidence="4 7" id="KW-0012">Acyltransferase</keyword>
<dbReference type="SMART" id="SM00825">
    <property type="entry name" value="PKS_KS"/>
    <property type="match status" value="1"/>
</dbReference>
<evidence type="ECO:0000256" key="7">
    <source>
        <dbReference type="RuleBase" id="RU003557"/>
    </source>
</evidence>
<dbReference type="PROSITE" id="PS00099">
    <property type="entry name" value="THIOLASE_3"/>
    <property type="match status" value="1"/>
</dbReference>
<evidence type="ECO:0000256" key="4">
    <source>
        <dbReference type="ARBA" id="ARBA00023315"/>
    </source>
</evidence>
<dbReference type="Gene3D" id="3.40.47.10">
    <property type="match status" value="1"/>
</dbReference>
<keyword evidence="10" id="KW-1185">Reference proteome</keyword>
<keyword evidence="3 7" id="KW-0808">Transferase</keyword>
<dbReference type="RefSeq" id="WP_189134824.1">
    <property type="nucleotide sequence ID" value="NZ_BMMS01000032.1"/>
</dbReference>
<dbReference type="InterPro" id="IPR020610">
    <property type="entry name" value="Thiolase_AS"/>
</dbReference>
<name>A0A917ZW17_9ACTN</name>
<dbReference type="GO" id="GO:0003985">
    <property type="term" value="F:acetyl-CoA C-acetyltransferase activity"/>
    <property type="evidence" value="ECO:0007669"/>
    <property type="project" value="UniProtKB-EC"/>
</dbReference>
<feature type="active site" description="Proton acceptor" evidence="6">
    <location>
        <position position="354"/>
    </location>
</feature>
<dbReference type="InterPro" id="IPR002155">
    <property type="entry name" value="Thiolase"/>
</dbReference>
<dbReference type="NCBIfam" id="TIGR01930">
    <property type="entry name" value="AcCoA-C-Actrans"/>
    <property type="match status" value="1"/>
</dbReference>
<dbReference type="Pfam" id="PF02803">
    <property type="entry name" value="Thiolase_C"/>
    <property type="match status" value="1"/>
</dbReference>
<dbReference type="Pfam" id="PF00108">
    <property type="entry name" value="Thiolase_N"/>
    <property type="match status" value="1"/>
</dbReference>
<dbReference type="InterPro" id="IPR020616">
    <property type="entry name" value="Thiolase_N"/>
</dbReference>
<dbReference type="AlphaFoldDB" id="A0A917ZW17"/>
<dbReference type="InterPro" id="IPR016039">
    <property type="entry name" value="Thiolase-like"/>
</dbReference>
<organism evidence="9 10">
    <name type="scientific">Wenjunlia tyrosinilytica</name>
    <dbReference type="NCBI Taxonomy" id="1544741"/>
    <lineage>
        <taxon>Bacteria</taxon>
        <taxon>Bacillati</taxon>
        <taxon>Actinomycetota</taxon>
        <taxon>Actinomycetes</taxon>
        <taxon>Kitasatosporales</taxon>
        <taxon>Streptomycetaceae</taxon>
        <taxon>Wenjunlia</taxon>
    </lineage>
</organism>
<reference evidence="9" key="2">
    <citation type="submission" date="2020-09" db="EMBL/GenBank/DDBJ databases">
        <authorList>
            <person name="Sun Q."/>
            <person name="Zhou Y."/>
        </authorList>
    </citation>
    <scope>NUCLEOTIDE SEQUENCE</scope>
    <source>
        <strain evidence="9">CGMCC 4.7201</strain>
    </source>
</reference>
<proteinExistence type="inferred from homology"/>
<feature type="active site" description="Acyl-thioester intermediate" evidence="6">
    <location>
        <position position="89"/>
    </location>
</feature>
<dbReference type="CDD" id="cd00751">
    <property type="entry name" value="thiolase"/>
    <property type="match status" value="1"/>
</dbReference>
<dbReference type="PANTHER" id="PTHR18919:SF107">
    <property type="entry name" value="ACETYL-COA ACETYLTRANSFERASE, CYTOSOLIC"/>
    <property type="match status" value="1"/>
</dbReference>
<dbReference type="InterPro" id="IPR020617">
    <property type="entry name" value="Thiolase_C"/>
</dbReference>
<feature type="active site" description="Proton acceptor" evidence="6">
    <location>
        <position position="384"/>
    </location>
</feature>
<accession>A0A917ZW17</accession>
<evidence type="ECO:0000256" key="1">
    <source>
        <dbReference type="ARBA" id="ARBA00010982"/>
    </source>
</evidence>
<evidence type="ECO:0000256" key="6">
    <source>
        <dbReference type="PIRSR" id="PIRSR000429-1"/>
    </source>
</evidence>
<evidence type="ECO:0000259" key="8">
    <source>
        <dbReference type="SMART" id="SM00825"/>
    </source>
</evidence>
<dbReference type="InterPro" id="IPR020841">
    <property type="entry name" value="PKS_Beta-ketoAc_synthase_dom"/>
</dbReference>
<dbReference type="Proteomes" id="UP000641932">
    <property type="component" value="Unassembled WGS sequence"/>
</dbReference>
<feature type="domain" description="Ketosynthase family 3 (KS3)" evidence="8">
    <location>
        <begin position="6"/>
        <end position="392"/>
    </location>
</feature>
<evidence type="ECO:0000256" key="5">
    <source>
        <dbReference type="ARBA" id="ARBA00040529"/>
    </source>
</evidence>
<comment type="caution">
    <text evidence="9">The sequence shown here is derived from an EMBL/GenBank/DDBJ whole genome shotgun (WGS) entry which is preliminary data.</text>
</comment>
<evidence type="ECO:0000313" key="9">
    <source>
        <dbReference type="EMBL" id="GGO97194.1"/>
    </source>
</evidence>
<reference evidence="9" key="1">
    <citation type="journal article" date="2014" name="Int. J. Syst. Evol. Microbiol.">
        <title>Complete genome sequence of Corynebacterium casei LMG S-19264T (=DSM 44701T), isolated from a smear-ripened cheese.</title>
        <authorList>
            <consortium name="US DOE Joint Genome Institute (JGI-PGF)"/>
            <person name="Walter F."/>
            <person name="Albersmeier A."/>
            <person name="Kalinowski J."/>
            <person name="Ruckert C."/>
        </authorList>
    </citation>
    <scope>NUCLEOTIDE SEQUENCE</scope>
    <source>
        <strain evidence="9">CGMCC 4.7201</strain>
    </source>
</reference>
<sequence length="399" mass="41357">MSTDSIVVLGAARTPFARFDGALRDVVVPALGGATVAEALRRARVAPEDVDEVAIGVNFPGSDRSLARQIQLRAGIPEDRNSFTVDRACCSSLAALTIARRGLLLGESTVAVAGGAENLGLVPYFLHGMRWGTRLGDVTVVDQLVISCPHTGVPRAVQAAEEAQKYGVGREEQDAWALRSHVRYAEALAKGHLEDELHITSYELPHGGHTGIEADEAHRPQASMETLASLGTVYGSATVTAGNAPGLSTGASALVLSTRQRARAGGHDELAQVLSTAQASGPPANIASIPATAARKALHRAGLGIDDIDLIEINEAFAAVPLVTTLVLGDHDPARARELRTKTNVNGGAIAIGHPTGATAARLVMTAAFELRRRGGGTALVTLCGGVGEAEATVIRVEG</sequence>
<evidence type="ECO:0000256" key="3">
    <source>
        <dbReference type="ARBA" id="ARBA00022679"/>
    </source>
</evidence>
<dbReference type="SUPFAM" id="SSF53901">
    <property type="entry name" value="Thiolase-like"/>
    <property type="match status" value="2"/>
</dbReference>
<protein>
    <recommendedName>
        <fullName evidence="5">Probable acetyl-CoA acetyltransferase</fullName>
        <ecNumber evidence="2">2.3.1.9</ecNumber>
    </recommendedName>
</protein>
<evidence type="ECO:0000313" key="10">
    <source>
        <dbReference type="Proteomes" id="UP000641932"/>
    </source>
</evidence>
<comment type="similarity">
    <text evidence="1 7">Belongs to the thiolase-like superfamily. Thiolase family.</text>
</comment>
<gene>
    <name evidence="9" type="primary">atoB</name>
    <name evidence="9" type="ORF">GCM10012280_58440</name>
</gene>
<evidence type="ECO:0000256" key="2">
    <source>
        <dbReference type="ARBA" id="ARBA00012705"/>
    </source>
</evidence>
<dbReference type="EMBL" id="BMMS01000032">
    <property type="protein sequence ID" value="GGO97194.1"/>
    <property type="molecule type" value="Genomic_DNA"/>
</dbReference>
<dbReference type="PANTHER" id="PTHR18919">
    <property type="entry name" value="ACETYL-COA C-ACYLTRANSFERASE"/>
    <property type="match status" value="1"/>
</dbReference>